<dbReference type="AlphaFoldDB" id="I3YH72"/>
<gene>
    <name evidence="2" type="ordered locus">Thivi_4546</name>
</gene>
<sequence>MKYAAILKELTGSELISIAVVVVLPLMMIYTLLF</sequence>
<dbReference type="HOGENOM" id="CLU_220801_0_0_6"/>
<protein>
    <submittedName>
        <fullName evidence="2">Uncharacterized protein</fullName>
    </submittedName>
</protein>
<evidence type="ECO:0000256" key="1">
    <source>
        <dbReference type="SAM" id="Phobius"/>
    </source>
</evidence>
<dbReference type="EMBL" id="CP003154">
    <property type="protein sequence ID" value="AFL76340.1"/>
    <property type="molecule type" value="Genomic_DNA"/>
</dbReference>
<dbReference type="Proteomes" id="UP000006062">
    <property type="component" value="Chromosome"/>
</dbReference>
<feature type="transmembrane region" description="Helical" evidence="1">
    <location>
        <begin position="15"/>
        <end position="33"/>
    </location>
</feature>
<keyword evidence="1" id="KW-0812">Transmembrane</keyword>
<name>I3YH72_THIV6</name>
<reference evidence="2 3" key="1">
    <citation type="submission" date="2012-06" db="EMBL/GenBank/DDBJ databases">
        <title>Complete sequence of Thiocystis violascens DSM 198.</title>
        <authorList>
            <consortium name="US DOE Joint Genome Institute"/>
            <person name="Lucas S."/>
            <person name="Han J."/>
            <person name="Lapidus A."/>
            <person name="Cheng J.-F."/>
            <person name="Goodwin L."/>
            <person name="Pitluck S."/>
            <person name="Peters L."/>
            <person name="Ovchinnikova G."/>
            <person name="Teshima H."/>
            <person name="Detter J.C."/>
            <person name="Han C."/>
            <person name="Tapia R."/>
            <person name="Land M."/>
            <person name="Hauser L."/>
            <person name="Kyrpides N."/>
            <person name="Ivanova N."/>
            <person name="Pagani I."/>
            <person name="Vogl K."/>
            <person name="Liu Z."/>
            <person name="Frigaard N.-U."/>
            <person name="Bryant D."/>
            <person name="Woyke T."/>
        </authorList>
    </citation>
    <scope>NUCLEOTIDE SEQUENCE [LARGE SCALE GENOMIC DNA]</scope>
    <source>
        <strain evidence="3">ATCC 17096 / DSM 198 / 6111</strain>
    </source>
</reference>
<proteinExistence type="predicted"/>
<evidence type="ECO:0000313" key="2">
    <source>
        <dbReference type="EMBL" id="AFL76340.1"/>
    </source>
</evidence>
<keyword evidence="1" id="KW-1133">Transmembrane helix</keyword>
<accession>I3YH72</accession>
<keyword evidence="1" id="KW-0472">Membrane</keyword>
<keyword evidence="3" id="KW-1185">Reference proteome</keyword>
<evidence type="ECO:0000313" key="3">
    <source>
        <dbReference type="Proteomes" id="UP000006062"/>
    </source>
</evidence>
<dbReference type="KEGG" id="tvi:Thivi_4546"/>
<organism evidence="2 3">
    <name type="scientific">Thiocystis violascens (strain ATCC 17096 / DSM 198 / 6111)</name>
    <name type="common">Chromatium violascens</name>
    <dbReference type="NCBI Taxonomy" id="765911"/>
    <lineage>
        <taxon>Bacteria</taxon>
        <taxon>Pseudomonadati</taxon>
        <taxon>Pseudomonadota</taxon>
        <taxon>Gammaproteobacteria</taxon>
        <taxon>Chromatiales</taxon>
        <taxon>Chromatiaceae</taxon>
        <taxon>Thiocystis</taxon>
    </lineage>
</organism>